<gene>
    <name evidence="2" type="ORF">DPMN_186430</name>
</gene>
<reference evidence="2" key="1">
    <citation type="journal article" date="2019" name="bioRxiv">
        <title>The Genome of the Zebra Mussel, Dreissena polymorpha: A Resource for Invasive Species Research.</title>
        <authorList>
            <person name="McCartney M.A."/>
            <person name="Auch B."/>
            <person name="Kono T."/>
            <person name="Mallez S."/>
            <person name="Zhang Y."/>
            <person name="Obille A."/>
            <person name="Becker A."/>
            <person name="Abrahante J.E."/>
            <person name="Garbe J."/>
            <person name="Badalamenti J.P."/>
            <person name="Herman A."/>
            <person name="Mangelson H."/>
            <person name="Liachko I."/>
            <person name="Sullivan S."/>
            <person name="Sone E.D."/>
            <person name="Koren S."/>
            <person name="Silverstein K.A.T."/>
            <person name="Beckman K.B."/>
            <person name="Gohl D.M."/>
        </authorList>
    </citation>
    <scope>NUCLEOTIDE SEQUENCE</scope>
    <source>
        <strain evidence="2">Duluth1</strain>
        <tissue evidence="2">Whole animal</tissue>
    </source>
</reference>
<accession>A0A9D4DPN0</accession>
<name>A0A9D4DPN0_DREPO</name>
<evidence type="ECO:0000256" key="1">
    <source>
        <dbReference type="SAM" id="Phobius"/>
    </source>
</evidence>
<comment type="caution">
    <text evidence="2">The sequence shown here is derived from an EMBL/GenBank/DDBJ whole genome shotgun (WGS) entry which is preliminary data.</text>
</comment>
<keyword evidence="1" id="KW-0472">Membrane</keyword>
<keyword evidence="3" id="KW-1185">Reference proteome</keyword>
<evidence type="ECO:0000313" key="3">
    <source>
        <dbReference type="Proteomes" id="UP000828390"/>
    </source>
</evidence>
<proteinExistence type="predicted"/>
<keyword evidence="1" id="KW-0812">Transmembrane</keyword>
<dbReference type="AlphaFoldDB" id="A0A9D4DPN0"/>
<reference evidence="2" key="2">
    <citation type="submission" date="2020-11" db="EMBL/GenBank/DDBJ databases">
        <authorList>
            <person name="McCartney M.A."/>
            <person name="Auch B."/>
            <person name="Kono T."/>
            <person name="Mallez S."/>
            <person name="Becker A."/>
            <person name="Gohl D.M."/>
            <person name="Silverstein K.A.T."/>
            <person name="Koren S."/>
            <person name="Bechman K.B."/>
            <person name="Herman A."/>
            <person name="Abrahante J.E."/>
            <person name="Garbe J."/>
        </authorList>
    </citation>
    <scope>NUCLEOTIDE SEQUENCE</scope>
    <source>
        <strain evidence="2">Duluth1</strain>
        <tissue evidence="2">Whole animal</tissue>
    </source>
</reference>
<dbReference type="EMBL" id="JAIWYP010000010">
    <property type="protein sequence ID" value="KAH3751852.1"/>
    <property type="molecule type" value="Genomic_DNA"/>
</dbReference>
<sequence length="331" mass="38543">MIRGASSEGRVGMSDEAVVGMLYSLFTGVGIIVFLFVSFFFYHRRVAGRRQREMEYRDYCERMRPDLLRFRSNPRCPSAYNGMSRRSVNRFLCRGITNPAFHPDNESTDERFGHPKPNYIFGKHGILFIDQKPKRVFKTTHVDAMNYSELLCESCRARIFQDNKKPTSKEAYNKAKTKNCGKDEEIDKFEVDAKRLNECVNSFNTNINTNIKSHAEQRQEFKKVEFEADVHSSDIIYEINEHLKEDSICTTEDDFEMNPYYSEINSAPPNRRQSMVSVQADTGYGALYGRRKSSVFRLRQFSVEAPDIRSLPVLENEYYDNVFESMSLTHM</sequence>
<organism evidence="2 3">
    <name type="scientific">Dreissena polymorpha</name>
    <name type="common">Zebra mussel</name>
    <name type="synonym">Mytilus polymorpha</name>
    <dbReference type="NCBI Taxonomy" id="45954"/>
    <lineage>
        <taxon>Eukaryota</taxon>
        <taxon>Metazoa</taxon>
        <taxon>Spiralia</taxon>
        <taxon>Lophotrochozoa</taxon>
        <taxon>Mollusca</taxon>
        <taxon>Bivalvia</taxon>
        <taxon>Autobranchia</taxon>
        <taxon>Heteroconchia</taxon>
        <taxon>Euheterodonta</taxon>
        <taxon>Imparidentia</taxon>
        <taxon>Neoheterodontei</taxon>
        <taxon>Myida</taxon>
        <taxon>Dreissenoidea</taxon>
        <taxon>Dreissenidae</taxon>
        <taxon>Dreissena</taxon>
    </lineage>
</organism>
<protein>
    <submittedName>
        <fullName evidence="2">Uncharacterized protein</fullName>
    </submittedName>
</protein>
<keyword evidence="1" id="KW-1133">Transmembrane helix</keyword>
<evidence type="ECO:0000313" key="2">
    <source>
        <dbReference type="EMBL" id="KAH3751852.1"/>
    </source>
</evidence>
<dbReference type="Proteomes" id="UP000828390">
    <property type="component" value="Unassembled WGS sequence"/>
</dbReference>
<feature type="transmembrane region" description="Helical" evidence="1">
    <location>
        <begin position="20"/>
        <end position="42"/>
    </location>
</feature>